<dbReference type="RefSeq" id="WP_053230674.1">
    <property type="nucleotide sequence ID" value="NZ_CP011125.1"/>
</dbReference>
<keyword evidence="2" id="KW-1185">Reference proteome</keyword>
<reference evidence="1 2" key="1">
    <citation type="submission" date="2015-03" db="EMBL/GenBank/DDBJ databases">
        <title>Genome assembly of Sandaracinus amylolyticus DSM 53668.</title>
        <authorList>
            <person name="Sharma G."/>
            <person name="Subramanian S."/>
        </authorList>
    </citation>
    <scope>NUCLEOTIDE SEQUENCE [LARGE SCALE GENOMIC DNA]</scope>
    <source>
        <strain evidence="1 2">DSM 53668</strain>
    </source>
</reference>
<name>A0A0F6YFX3_9BACT</name>
<evidence type="ECO:0008006" key="3">
    <source>
        <dbReference type="Google" id="ProtNLM"/>
    </source>
</evidence>
<accession>A0A0F6YFX3</accession>
<organism evidence="1 2">
    <name type="scientific">Sandaracinus amylolyticus</name>
    <dbReference type="NCBI Taxonomy" id="927083"/>
    <lineage>
        <taxon>Bacteria</taxon>
        <taxon>Pseudomonadati</taxon>
        <taxon>Myxococcota</taxon>
        <taxon>Polyangia</taxon>
        <taxon>Polyangiales</taxon>
        <taxon>Sandaracinaceae</taxon>
        <taxon>Sandaracinus</taxon>
    </lineage>
</organism>
<dbReference type="OrthoDB" id="5503409at2"/>
<sequence length="262" mass="28558">MNGDLEPLSAQLVRDGVAILPALYPPATVARLRQTIAAVHAELGAPALYSRVPQWPRSTVEISGTGLVLHQLLGHAPALRRGLLDPRAVAVLRGALGDDMRLELVAALLCDHTRPFFEWHNHVGGIDDERFRRLGLRPAIERPERVAMLVYLDEMCVENGQLLIHPRRVSGASGPPHDRAARAWEGQLAVDAPAGTVVLMDQCCWHAVLPCAPRATPRMFVGLWFAAADAPRAHTTDTSLRRLHDADEVLASVLPRGGDRDA</sequence>
<dbReference type="InterPro" id="IPR008775">
    <property type="entry name" value="Phytyl_CoA_dOase-like"/>
</dbReference>
<proteinExistence type="predicted"/>
<dbReference type="GO" id="GO:0016706">
    <property type="term" value="F:2-oxoglutarate-dependent dioxygenase activity"/>
    <property type="evidence" value="ECO:0007669"/>
    <property type="project" value="UniProtKB-ARBA"/>
</dbReference>
<evidence type="ECO:0000313" key="2">
    <source>
        <dbReference type="Proteomes" id="UP000034883"/>
    </source>
</evidence>
<dbReference type="KEGG" id="samy:DB32_000365"/>
<protein>
    <recommendedName>
        <fullName evidence="3">Prolyl 4-hydroxylase alpha subunit Fe(2+) 2OG dioxygenase domain-containing protein</fullName>
    </recommendedName>
</protein>
<dbReference type="Pfam" id="PF05721">
    <property type="entry name" value="PhyH"/>
    <property type="match status" value="1"/>
</dbReference>
<dbReference type="Proteomes" id="UP000034883">
    <property type="component" value="Chromosome"/>
</dbReference>
<dbReference type="AlphaFoldDB" id="A0A0F6YFX3"/>
<gene>
    <name evidence="1" type="ORF">DB32_000365</name>
</gene>
<dbReference type="STRING" id="927083.DB32_000365"/>
<dbReference type="Gene3D" id="2.60.120.620">
    <property type="entry name" value="q2cbj1_9rhob like domain"/>
    <property type="match status" value="1"/>
</dbReference>
<dbReference type="SUPFAM" id="SSF51197">
    <property type="entry name" value="Clavaminate synthase-like"/>
    <property type="match status" value="1"/>
</dbReference>
<evidence type="ECO:0000313" key="1">
    <source>
        <dbReference type="EMBL" id="AKF03216.1"/>
    </source>
</evidence>
<dbReference type="EMBL" id="CP011125">
    <property type="protein sequence ID" value="AKF03216.1"/>
    <property type="molecule type" value="Genomic_DNA"/>
</dbReference>